<protein>
    <submittedName>
        <fullName evidence="1">Uncharacterized protein</fullName>
    </submittedName>
</protein>
<gene>
    <name evidence="1" type="ORF">SAMN04488690_3964</name>
</gene>
<dbReference type="RefSeq" id="WP_025874243.1">
    <property type="nucleotide sequence ID" value="NZ_CBCSJV010000051.1"/>
</dbReference>
<sequence length="157" mass="17475">MRHRITAIHHRACFSSSSCAWLAINDVPIELWLAQHLDHPDLEVHGLSLMWLIDEDEDALANRRIIPAANGTSTLVPLLVCSDDMDFACSTLMTEQVIEGDVVRWQRFGRSETGGLEVGASTCWYPDSKPVTFALADFNQALSEHQRLIKESIGSQG</sequence>
<accession>A0A1W1H3Z3</accession>
<organism evidence="1 2">
    <name type="scientific">Stenotrophomonas indicatrix</name>
    <dbReference type="NCBI Taxonomy" id="2045451"/>
    <lineage>
        <taxon>Bacteria</taxon>
        <taxon>Pseudomonadati</taxon>
        <taxon>Pseudomonadota</taxon>
        <taxon>Gammaproteobacteria</taxon>
        <taxon>Lysobacterales</taxon>
        <taxon>Lysobacteraceae</taxon>
        <taxon>Stenotrophomonas</taxon>
    </lineage>
</organism>
<dbReference type="EMBL" id="FWEU01000006">
    <property type="protein sequence ID" value="SLM26204.1"/>
    <property type="molecule type" value="Genomic_DNA"/>
</dbReference>
<name>A0A1W1H3Z3_9GAMM</name>
<evidence type="ECO:0000313" key="1">
    <source>
        <dbReference type="EMBL" id="SLM26204.1"/>
    </source>
</evidence>
<evidence type="ECO:0000313" key="2">
    <source>
        <dbReference type="Proteomes" id="UP000191133"/>
    </source>
</evidence>
<dbReference type="AlphaFoldDB" id="A0A1W1H3Z3"/>
<dbReference type="Proteomes" id="UP000191133">
    <property type="component" value="Unassembled WGS sequence"/>
</dbReference>
<reference evidence="2" key="1">
    <citation type="submission" date="2016-10" db="EMBL/GenBank/DDBJ databases">
        <authorList>
            <person name="Varghese N."/>
        </authorList>
    </citation>
    <scope>NUCLEOTIDE SEQUENCE [LARGE SCALE GENOMIC DNA]</scope>
    <source>
        <strain evidence="2">92MFCol6.1</strain>
    </source>
</reference>
<proteinExistence type="predicted"/>